<reference evidence="2" key="1">
    <citation type="submission" date="2020-11" db="EMBL/GenBank/DDBJ databases">
        <authorList>
            <consortium name="DOE Joint Genome Institute"/>
            <person name="Ahrendt S."/>
            <person name="Riley R."/>
            <person name="Andreopoulos W."/>
            <person name="Labutti K."/>
            <person name="Pangilinan J."/>
            <person name="Ruiz-Duenas F.J."/>
            <person name="Barrasa J.M."/>
            <person name="Sanchez-Garcia M."/>
            <person name="Camarero S."/>
            <person name="Miyauchi S."/>
            <person name="Serrano A."/>
            <person name="Linde D."/>
            <person name="Babiker R."/>
            <person name="Drula E."/>
            <person name="Ayuso-Fernandez I."/>
            <person name="Pacheco R."/>
            <person name="Padilla G."/>
            <person name="Ferreira P."/>
            <person name="Barriuso J."/>
            <person name="Kellner H."/>
            <person name="Castanera R."/>
            <person name="Alfaro M."/>
            <person name="Ramirez L."/>
            <person name="Pisabarro A.G."/>
            <person name="Kuo A."/>
            <person name="Tritt A."/>
            <person name="Lipzen A."/>
            <person name="He G."/>
            <person name="Yan M."/>
            <person name="Ng V."/>
            <person name="Cullen D."/>
            <person name="Martin F."/>
            <person name="Rosso M.-N."/>
            <person name="Henrissat B."/>
            <person name="Hibbett D."/>
            <person name="Martinez A.T."/>
            <person name="Grigoriev I.V."/>
        </authorList>
    </citation>
    <scope>NUCLEOTIDE SEQUENCE</scope>
    <source>
        <strain evidence="2">ATCC 90797</strain>
    </source>
</reference>
<proteinExistence type="predicted"/>
<feature type="chain" id="PRO_5040199559" description="Secreted protein" evidence="1">
    <location>
        <begin position="26"/>
        <end position="134"/>
    </location>
</feature>
<organism evidence="2 3">
    <name type="scientific">Pleurotus eryngii</name>
    <name type="common">Boletus of the steppes</name>
    <dbReference type="NCBI Taxonomy" id="5323"/>
    <lineage>
        <taxon>Eukaryota</taxon>
        <taxon>Fungi</taxon>
        <taxon>Dikarya</taxon>
        <taxon>Basidiomycota</taxon>
        <taxon>Agaricomycotina</taxon>
        <taxon>Agaricomycetes</taxon>
        <taxon>Agaricomycetidae</taxon>
        <taxon>Agaricales</taxon>
        <taxon>Pleurotineae</taxon>
        <taxon>Pleurotaceae</taxon>
        <taxon>Pleurotus</taxon>
    </lineage>
</organism>
<protein>
    <recommendedName>
        <fullName evidence="4">Secreted protein</fullName>
    </recommendedName>
</protein>
<keyword evidence="1" id="KW-0732">Signal</keyword>
<comment type="caution">
    <text evidence="2">The sequence shown here is derived from an EMBL/GenBank/DDBJ whole genome shotgun (WGS) entry which is preliminary data.</text>
</comment>
<sequence length="134" mass="14940">MYPLRTRRQFSALAFVFAIGWSSLAESFRPTSGCNIDPETVALLLRSRPLAWDLSCITCLAHRYQHSYAHFPPAYASSSVYQIMPVAQEASRFHKVVVGKAHTYSCCLRCQSECLAEPLCFSTQLSLQVTSSAV</sequence>
<dbReference type="Proteomes" id="UP000807025">
    <property type="component" value="Unassembled WGS sequence"/>
</dbReference>
<accession>A0A9P6D3B6</accession>
<feature type="signal peptide" evidence="1">
    <location>
        <begin position="1"/>
        <end position="25"/>
    </location>
</feature>
<gene>
    <name evidence="2" type="ORF">BDN71DRAFT_317229</name>
</gene>
<name>A0A9P6D3B6_PLEER</name>
<keyword evidence="3" id="KW-1185">Reference proteome</keyword>
<evidence type="ECO:0008006" key="4">
    <source>
        <dbReference type="Google" id="ProtNLM"/>
    </source>
</evidence>
<evidence type="ECO:0000313" key="3">
    <source>
        <dbReference type="Proteomes" id="UP000807025"/>
    </source>
</evidence>
<dbReference type="EMBL" id="MU154670">
    <property type="protein sequence ID" value="KAF9489472.1"/>
    <property type="molecule type" value="Genomic_DNA"/>
</dbReference>
<dbReference type="AlphaFoldDB" id="A0A9P6D3B6"/>
<evidence type="ECO:0000313" key="2">
    <source>
        <dbReference type="EMBL" id="KAF9489472.1"/>
    </source>
</evidence>
<evidence type="ECO:0000256" key="1">
    <source>
        <dbReference type="SAM" id="SignalP"/>
    </source>
</evidence>